<sequence length="565" mass="60766">MIGQNLTDAFADVALESGVVATMRDGTRLVADIYRPAGPNAGPGPWPVLLMRQPYGRDIASTVVYAHPNWWARQGFIVVIQDVRGRGDSEGSFYTFRNEVDDGFDTVAWAAALPGSNGRVGMYGFSYQGSTQLLAALAQPPALKALAPHMTAFDLYSGWFYRDGILQLSTTVAWASQMLREDARRAGATSVAALDANWLNPGRLSSVMPLRDAAPLANDDVPSYGIDWIRHATKDDYWAEFDLLERVAELGLPMFHISGWYDFYLRGSVDGFRAMAAAHPNQVLLAGPWQHIPWGEHVGGTHLGPGAKPETDTALAAWFHHWLDHDTPTAPAPLPPVRYYVLGADTWRDAPAWPPPAAMPSTWFLTSSSRANSRYGDGQLSPAAPGGPEDLYTYDPEVPVMAPGGNRGGNVAFGPHDLSAQQEGNNLLVYTSAPLADPLSVAGDPTCTLHVRSSAPHTHFVVRLSRVRPSGRAEFLTLGAKAVSGADAPEGLEIELPLDPIAVDFAAGDALRLDVASSAYPLLIRSPNTATDPAAIAAPGEFKRALQVVYHDETHPSTLTLPVIG</sequence>
<dbReference type="Pfam" id="PF08530">
    <property type="entry name" value="PepX_C"/>
    <property type="match status" value="1"/>
</dbReference>
<dbReference type="Gene3D" id="2.60.120.260">
    <property type="entry name" value="Galactose-binding domain-like"/>
    <property type="match status" value="1"/>
</dbReference>
<organism evidence="3 4">
    <name type="scientific">Actomonas aquatica</name>
    <dbReference type="NCBI Taxonomy" id="2866162"/>
    <lineage>
        <taxon>Bacteria</taxon>
        <taxon>Pseudomonadati</taxon>
        <taxon>Verrucomicrobiota</taxon>
        <taxon>Opitutia</taxon>
        <taxon>Opitutales</taxon>
        <taxon>Opitutaceae</taxon>
        <taxon>Actomonas</taxon>
    </lineage>
</organism>
<dbReference type="InterPro" id="IPR050585">
    <property type="entry name" value="Xaa-Pro_dipeptidyl-ppase/CocE"/>
</dbReference>
<reference evidence="3 4" key="2">
    <citation type="submission" date="2023-12" db="EMBL/GenBank/DDBJ databases">
        <title>Description of an unclassified Opitutus bacterium of Verrucomicrobiota.</title>
        <authorList>
            <person name="Zhang D.-F."/>
        </authorList>
    </citation>
    <scope>NUCLEOTIDE SEQUENCE [LARGE SCALE GENOMIC DNA]</scope>
    <source>
        <strain evidence="3 4">WL0086</strain>
    </source>
</reference>
<dbReference type="InterPro" id="IPR013736">
    <property type="entry name" value="Xaa-Pro_dipept_C"/>
</dbReference>
<dbReference type="SMART" id="SM00939">
    <property type="entry name" value="PepX_C"/>
    <property type="match status" value="1"/>
</dbReference>
<reference evidence="3 4" key="1">
    <citation type="submission" date="2021-08" db="EMBL/GenBank/DDBJ databases">
        <authorList>
            <person name="Zhang D."/>
            <person name="Zhang A."/>
            <person name="Wang L."/>
        </authorList>
    </citation>
    <scope>NUCLEOTIDE SEQUENCE [LARGE SCALE GENOMIC DNA]</scope>
    <source>
        <strain evidence="3 4">WL0086</strain>
    </source>
</reference>
<evidence type="ECO:0000259" key="2">
    <source>
        <dbReference type="SMART" id="SM00939"/>
    </source>
</evidence>
<dbReference type="Pfam" id="PF02129">
    <property type="entry name" value="Peptidase_S15"/>
    <property type="match status" value="1"/>
</dbReference>
<gene>
    <name evidence="3" type="ORF">K1X11_005665</name>
</gene>
<proteinExistence type="predicted"/>
<dbReference type="SUPFAM" id="SSF53474">
    <property type="entry name" value="alpha/beta-Hydrolases"/>
    <property type="match status" value="1"/>
</dbReference>
<dbReference type="PANTHER" id="PTHR43056">
    <property type="entry name" value="PEPTIDASE S9 PROLYL OLIGOPEPTIDASE"/>
    <property type="match status" value="1"/>
</dbReference>
<dbReference type="InterPro" id="IPR029058">
    <property type="entry name" value="AB_hydrolase_fold"/>
</dbReference>
<evidence type="ECO:0000256" key="1">
    <source>
        <dbReference type="ARBA" id="ARBA00022801"/>
    </source>
</evidence>
<dbReference type="RefSeq" id="WP_324726111.1">
    <property type="nucleotide sequence ID" value="NZ_CP139781.1"/>
</dbReference>
<name>A0ABZ1CE31_9BACT</name>
<dbReference type="Proteomes" id="UP000738431">
    <property type="component" value="Chromosome"/>
</dbReference>
<feature type="domain" description="Xaa-Pro dipeptidyl-peptidase C-terminal" evidence="2">
    <location>
        <begin position="316"/>
        <end position="560"/>
    </location>
</feature>
<dbReference type="InterPro" id="IPR000383">
    <property type="entry name" value="Xaa-Pro-like_dom"/>
</dbReference>
<keyword evidence="4" id="KW-1185">Reference proteome</keyword>
<keyword evidence="1 3" id="KW-0378">Hydrolase</keyword>
<accession>A0ABZ1CE31</accession>
<dbReference type="GO" id="GO:0016787">
    <property type="term" value="F:hydrolase activity"/>
    <property type="evidence" value="ECO:0007669"/>
    <property type="project" value="UniProtKB-KW"/>
</dbReference>
<dbReference type="NCBIfam" id="TIGR00976">
    <property type="entry name" value="CocE_NonD"/>
    <property type="match status" value="1"/>
</dbReference>
<protein>
    <submittedName>
        <fullName evidence="3">CocE/NonD family hydrolase</fullName>
    </submittedName>
</protein>
<dbReference type="EMBL" id="CP139781">
    <property type="protein sequence ID" value="WRQ88884.1"/>
    <property type="molecule type" value="Genomic_DNA"/>
</dbReference>
<evidence type="ECO:0000313" key="4">
    <source>
        <dbReference type="Proteomes" id="UP000738431"/>
    </source>
</evidence>
<evidence type="ECO:0000313" key="3">
    <source>
        <dbReference type="EMBL" id="WRQ88884.1"/>
    </source>
</evidence>
<dbReference type="PANTHER" id="PTHR43056:SF10">
    <property type="entry name" value="COCE_NOND FAMILY, PUTATIVE (AFU_ORTHOLOGUE AFUA_7G00600)-RELATED"/>
    <property type="match status" value="1"/>
</dbReference>
<dbReference type="Gene3D" id="3.40.50.1820">
    <property type="entry name" value="alpha/beta hydrolase"/>
    <property type="match status" value="1"/>
</dbReference>
<dbReference type="Gene3D" id="1.10.3020.10">
    <property type="entry name" value="alpha-amino acid ester hydrolase ( Helical cap domain)"/>
    <property type="match status" value="1"/>
</dbReference>
<dbReference type="SUPFAM" id="SSF49785">
    <property type="entry name" value="Galactose-binding domain-like"/>
    <property type="match status" value="1"/>
</dbReference>
<dbReference type="InterPro" id="IPR005674">
    <property type="entry name" value="CocE/Ser_esterase"/>
</dbReference>
<dbReference type="InterPro" id="IPR008979">
    <property type="entry name" value="Galactose-bd-like_sf"/>
</dbReference>